<dbReference type="GO" id="GO:0015344">
    <property type="term" value="F:siderophore uptake transmembrane transporter activity"/>
    <property type="evidence" value="ECO:0007669"/>
    <property type="project" value="TreeGrafter"/>
</dbReference>
<dbReference type="Pfam" id="PF00593">
    <property type="entry name" value="TonB_dep_Rec_b-barrel"/>
    <property type="match status" value="1"/>
</dbReference>
<evidence type="ECO:0000256" key="3">
    <source>
        <dbReference type="ARBA" id="ARBA00022496"/>
    </source>
</evidence>
<dbReference type="SMART" id="SM00965">
    <property type="entry name" value="STN"/>
    <property type="match status" value="1"/>
</dbReference>
<evidence type="ECO:0000256" key="1">
    <source>
        <dbReference type="ARBA" id="ARBA00004571"/>
    </source>
</evidence>
<dbReference type="AlphaFoldDB" id="A0A484RU78"/>
<dbReference type="SUPFAM" id="SSF56935">
    <property type="entry name" value="Porins"/>
    <property type="match status" value="1"/>
</dbReference>
<evidence type="ECO:0000256" key="5">
    <source>
        <dbReference type="ARBA" id="ARBA00022729"/>
    </source>
</evidence>
<dbReference type="Gene3D" id="2.40.170.20">
    <property type="entry name" value="TonB-dependent receptor, beta-barrel domain"/>
    <property type="match status" value="1"/>
</dbReference>
<keyword evidence="3" id="KW-0410">Iron transport</keyword>
<reference evidence="11" key="1">
    <citation type="submission" date="2019-03" db="EMBL/GenBank/DDBJ databases">
        <authorList>
            <person name="Danneels B."/>
        </authorList>
    </citation>
    <scope>NUCLEOTIDE SEQUENCE</scope>
</reference>
<dbReference type="InterPro" id="IPR039426">
    <property type="entry name" value="TonB-dep_rcpt-like"/>
</dbReference>
<evidence type="ECO:0000256" key="7">
    <source>
        <dbReference type="ARBA" id="ARBA00023077"/>
    </source>
</evidence>
<dbReference type="GO" id="GO:0044718">
    <property type="term" value="P:siderophore transmembrane transport"/>
    <property type="evidence" value="ECO:0007669"/>
    <property type="project" value="TreeGrafter"/>
</dbReference>
<dbReference type="PROSITE" id="PS52016">
    <property type="entry name" value="TONB_DEPENDENT_REC_3"/>
    <property type="match status" value="1"/>
</dbReference>
<dbReference type="Gene3D" id="2.170.130.10">
    <property type="entry name" value="TonB-dependent receptor, plug domain"/>
    <property type="match status" value="1"/>
</dbReference>
<keyword evidence="7" id="KW-0798">TonB box</keyword>
<dbReference type="InterPro" id="IPR036942">
    <property type="entry name" value="Beta-barrel_TonB_sf"/>
</dbReference>
<dbReference type="InterPro" id="IPR010917">
    <property type="entry name" value="TonB_rcpt_CS"/>
</dbReference>
<evidence type="ECO:0000313" key="11">
    <source>
        <dbReference type="EMBL" id="VFR52997.1"/>
    </source>
</evidence>
<keyword evidence="2" id="KW-0813">Transport</keyword>
<dbReference type="Gene3D" id="3.55.50.30">
    <property type="match status" value="1"/>
</dbReference>
<evidence type="ECO:0000256" key="2">
    <source>
        <dbReference type="ARBA" id="ARBA00022448"/>
    </source>
</evidence>
<dbReference type="InterPro" id="IPR011662">
    <property type="entry name" value="Secretin/TonB_short_N"/>
</dbReference>
<keyword evidence="5" id="KW-0732">Signal</keyword>
<dbReference type="Pfam" id="PF07715">
    <property type="entry name" value="Plug"/>
    <property type="match status" value="1"/>
</dbReference>
<keyword evidence="8" id="KW-0472">Membrane</keyword>
<name>A0A484RU78_9ZZZZ</name>
<gene>
    <name evidence="11" type="ORF">BRI6_2540</name>
</gene>
<dbReference type="EMBL" id="CAADII010000007">
    <property type="protein sequence ID" value="VFR52997.1"/>
    <property type="molecule type" value="Genomic_DNA"/>
</dbReference>
<dbReference type="InterPro" id="IPR012910">
    <property type="entry name" value="Plug_dom"/>
</dbReference>
<dbReference type="InterPro" id="IPR000531">
    <property type="entry name" value="Beta-barrel_TonB"/>
</dbReference>
<keyword evidence="3" id="KW-0406">Ion transport</keyword>
<dbReference type="NCBIfam" id="TIGR01785">
    <property type="entry name" value="TonB-hemin"/>
    <property type="match status" value="1"/>
</dbReference>
<comment type="subcellular location">
    <subcellularLocation>
        <location evidence="1">Cell outer membrane</location>
        <topology evidence="1">Multi-pass membrane protein</topology>
    </subcellularLocation>
</comment>
<protein>
    <submittedName>
        <fullName evidence="11">Hemophore HasA outer membrane receptor HasR / Iron siderophore receptor protein</fullName>
    </submittedName>
</protein>
<dbReference type="PANTHER" id="PTHR30069:SF41">
    <property type="entry name" value="HEME_HEMOPEXIN UTILIZATION PROTEIN C"/>
    <property type="match status" value="1"/>
</dbReference>
<evidence type="ECO:0000256" key="9">
    <source>
        <dbReference type="ARBA" id="ARBA00023237"/>
    </source>
</evidence>
<keyword evidence="11" id="KW-0675">Receptor</keyword>
<proteinExistence type="predicted"/>
<feature type="domain" description="Secretin/TonB short N-terminal" evidence="10">
    <location>
        <begin position="63"/>
        <end position="115"/>
    </location>
</feature>
<evidence type="ECO:0000259" key="10">
    <source>
        <dbReference type="SMART" id="SM00965"/>
    </source>
</evidence>
<dbReference type="InterPro" id="IPR010949">
    <property type="entry name" value="TonB_Hb/transfer/lactofer_rcpt"/>
</dbReference>
<accession>A0A484RU78</accession>
<evidence type="ECO:0000256" key="6">
    <source>
        <dbReference type="ARBA" id="ARBA00023004"/>
    </source>
</evidence>
<dbReference type="InterPro" id="IPR037066">
    <property type="entry name" value="Plug_dom_sf"/>
</dbReference>
<keyword evidence="9" id="KW-0998">Cell outer membrane</keyword>
<evidence type="ECO:0000256" key="8">
    <source>
        <dbReference type="ARBA" id="ARBA00023136"/>
    </source>
</evidence>
<dbReference type="InterPro" id="IPR011276">
    <property type="entry name" value="TonB_haem/Hb_rcpt"/>
</dbReference>
<dbReference type="GO" id="GO:0015232">
    <property type="term" value="F:heme transmembrane transporter activity"/>
    <property type="evidence" value="ECO:0007669"/>
    <property type="project" value="InterPro"/>
</dbReference>
<organism evidence="11">
    <name type="scientific">plant metagenome</name>
    <dbReference type="NCBI Taxonomy" id="1297885"/>
    <lineage>
        <taxon>unclassified sequences</taxon>
        <taxon>metagenomes</taxon>
        <taxon>organismal metagenomes</taxon>
    </lineage>
</organism>
<evidence type="ECO:0000256" key="4">
    <source>
        <dbReference type="ARBA" id="ARBA00022692"/>
    </source>
</evidence>
<keyword evidence="4" id="KW-0812">Transmembrane</keyword>
<keyword evidence="6" id="KW-0408">Iron</keyword>
<dbReference type="NCBIfam" id="TIGR01786">
    <property type="entry name" value="TonB-hemlactrns"/>
    <property type="match status" value="1"/>
</dbReference>
<dbReference type="PANTHER" id="PTHR30069">
    <property type="entry name" value="TONB-DEPENDENT OUTER MEMBRANE RECEPTOR"/>
    <property type="match status" value="1"/>
</dbReference>
<sequence length="996" mass="109010">MGLAGRALAAGALVVLPPAAAWAQSPAAGQGQTVEAGQAVRQFNIAAQPLGEAVMVFAQQAGIDLFVGKADLRDLQASPLVGQFTVTQALDVLLSGSGVGYRYAAPRDGGRLAVQLYALPAASRVSVHALPEVVVVGRIPEEQWVYQTPRAVSVITREQMDRTPARHAADLIQDTPGVASAVNRLNPGLSVNIRGMQDFGRVNMMIDGMRQNFVQTGHMQRNGEMFVDSELLSSVVVERGPRSDVHGLGAIGGSVNFRTLDFDDVLREGQHLGFRLRANTGLGNAGNGVNFIGSAAGAARVGERVELLAAYARRSFGDYEIGSRGANHNTAWQEGELAAFNDVKYASQRQNSSLFKARWNLDGGQSLQFSYVGTQVGYQNTTDADLSMQQGGTVWRSLGSSRVQSQGYSLDYRLQPPGNNLVDLNLKLYSVDTRNRNYTDPTYPRSLLIGSGTVPLTDPELIRLSVDGAWERGNCEGETVADSVRTACGYGLGSDHRIRTKTHGMQLDNTSRLPIGEASVLRVNYGGEYYTDRASSSIGLDHKGRAVPSYNPYGQGVGLNPKGKRDMGGLFANVTFENEVYTLSAGLRYDRYWLKGDTQVPGTQHEYVDRFQRYMARFCPGTSATQRRACEAGRTGGEAGAAAFMEANDRRGYWNNPNLAPQWTQRQGMYESSVDRSEGKLLPSLAAAVRPTSWLELYGTWGRSWRPPAINESLMVGAHPGDNASVMYPNPNADPETTRSWELGVNTQFQDVFTRGDRLSAKLGYFDTRAYNYLYSSLENNLPGTGTTVPFGFGKVAFVNNRNVTNFRGLEFEGHYDAGWIYAGLSYTHYLGGANKFCQDLYFAGAGSSVHDQPNEDGSYPQGHQDALAAGYPSWEAWVNDMIVCRNNVFNSAIAKPVDKGAAVLGVRMFERKLDTGVRFTYSGNGYYNRETGGAQTWFRYTTWDWFASYQATKQIKLMAAVENVTDRMYRDGYSDALARTYAPGRTVQVGMEIHF</sequence>
<dbReference type="PROSITE" id="PS01156">
    <property type="entry name" value="TONB_DEPENDENT_REC_2"/>
    <property type="match status" value="1"/>
</dbReference>
<dbReference type="GO" id="GO:0009279">
    <property type="term" value="C:cell outer membrane"/>
    <property type="evidence" value="ECO:0007669"/>
    <property type="project" value="UniProtKB-SubCell"/>
</dbReference>